<feature type="transmembrane region" description="Helical" evidence="1">
    <location>
        <begin position="142"/>
        <end position="164"/>
    </location>
</feature>
<keyword evidence="1" id="KW-0472">Membrane</keyword>
<dbReference type="GO" id="GO:0015035">
    <property type="term" value="F:protein-disulfide reductase activity"/>
    <property type="evidence" value="ECO:0007669"/>
    <property type="project" value="InterPro"/>
</dbReference>
<dbReference type="AlphaFoldDB" id="A0A6N9NML1"/>
<dbReference type="Proteomes" id="UP000470771">
    <property type="component" value="Unassembled WGS sequence"/>
</dbReference>
<proteinExistence type="predicted"/>
<dbReference type="InterPro" id="IPR007263">
    <property type="entry name" value="DCC1-like"/>
</dbReference>
<keyword evidence="1" id="KW-1133">Transmembrane helix</keyword>
<comment type="caution">
    <text evidence="2">The sequence shown here is derived from an EMBL/GenBank/DDBJ whole genome shotgun (WGS) entry which is preliminary data.</text>
</comment>
<evidence type="ECO:0000313" key="3">
    <source>
        <dbReference type="Proteomes" id="UP000470771"/>
    </source>
</evidence>
<gene>
    <name evidence="2" type="ORF">GQN54_13300</name>
</gene>
<keyword evidence="1" id="KW-0812">Transmembrane</keyword>
<evidence type="ECO:0000313" key="2">
    <source>
        <dbReference type="EMBL" id="NBG67099.1"/>
    </source>
</evidence>
<dbReference type="EMBL" id="WWNE01000012">
    <property type="protein sequence ID" value="NBG67099.1"/>
    <property type="molecule type" value="Genomic_DNA"/>
</dbReference>
<dbReference type="Pfam" id="PF04134">
    <property type="entry name" value="DCC1-like"/>
    <property type="match status" value="1"/>
</dbReference>
<organism evidence="2 3">
    <name type="scientific">Acidiluteibacter ferrifornacis</name>
    <dbReference type="NCBI Taxonomy" id="2692424"/>
    <lineage>
        <taxon>Bacteria</taxon>
        <taxon>Pseudomonadati</taxon>
        <taxon>Bacteroidota</taxon>
        <taxon>Flavobacteriia</taxon>
        <taxon>Flavobacteriales</taxon>
        <taxon>Cryomorphaceae</taxon>
        <taxon>Acidiluteibacter</taxon>
    </lineage>
</organism>
<reference evidence="2 3" key="1">
    <citation type="submission" date="2019-12" db="EMBL/GenBank/DDBJ databases">
        <authorList>
            <person name="Zhao J."/>
        </authorList>
    </citation>
    <scope>NUCLEOTIDE SEQUENCE [LARGE SCALE GENOMIC DNA]</scope>
    <source>
        <strain evidence="2 3">S-15</strain>
    </source>
</reference>
<evidence type="ECO:0000256" key="1">
    <source>
        <dbReference type="SAM" id="Phobius"/>
    </source>
</evidence>
<name>A0A6N9NML1_9FLAO</name>
<sequence>MFSKISHTSYPPSSKPLMIWDGDCGFCHYWIIRWWIMSGDAIEYQKYQLAHKKVPDISITQYREAVRLVLPDGSVYSGPDAAYKAFELAGKYPFLTKWYSKGGWFMQLSDWGYQKVADYRYQLFQLTKRLFGKNPRSPKSHWVSYLLALLTLLLGFGVLLIYAFNYL</sequence>
<keyword evidence="3" id="KW-1185">Reference proteome</keyword>
<dbReference type="RefSeq" id="WP_160634047.1">
    <property type="nucleotide sequence ID" value="NZ_WWNE01000012.1"/>
</dbReference>
<protein>
    <submittedName>
        <fullName evidence="2">DUF393 domain-containing protein</fullName>
    </submittedName>
</protein>
<accession>A0A6N9NML1</accession>